<reference evidence="2 3" key="1">
    <citation type="journal article" date="2020" name="Nat. Food">
        <title>A phased Vanilla planifolia genome enables genetic improvement of flavour and production.</title>
        <authorList>
            <person name="Hasing T."/>
            <person name="Tang H."/>
            <person name="Brym M."/>
            <person name="Khazi F."/>
            <person name="Huang T."/>
            <person name="Chambers A.H."/>
        </authorList>
    </citation>
    <scope>NUCLEOTIDE SEQUENCE [LARGE SCALE GENOMIC DNA]</scope>
    <source>
        <tissue evidence="2">Leaf</tissue>
    </source>
</reference>
<evidence type="ECO:0000256" key="1">
    <source>
        <dbReference type="SAM" id="Phobius"/>
    </source>
</evidence>
<evidence type="ECO:0000313" key="3">
    <source>
        <dbReference type="Proteomes" id="UP000639772"/>
    </source>
</evidence>
<dbReference type="AlphaFoldDB" id="A0A835PDS2"/>
<gene>
    <name evidence="2" type="ORF">HPP92_026677</name>
</gene>
<keyword evidence="1" id="KW-0472">Membrane</keyword>
<comment type="caution">
    <text evidence="2">The sequence shown here is derived from an EMBL/GenBank/DDBJ whole genome shotgun (WGS) entry which is preliminary data.</text>
</comment>
<dbReference type="EMBL" id="JADCNM010000113">
    <property type="protein sequence ID" value="KAG0450555.1"/>
    <property type="molecule type" value="Genomic_DNA"/>
</dbReference>
<name>A0A835PDS2_VANPL</name>
<sequence length="178" mass="20902">MVKSKEHLQWETTRNDLNGSQLKTRVDKETLKSMLELYDPDSVLPVLAQIRVIGRKRVKRVALTQCFISILVESESLSEDKRVLKWNQFHLALDKYDALTSEISGRRSDRALKSRTKWMGGLSLVVMFYFELWITKNSMVDLDNDKGRQRKLWTELYDVEVQIITCPFHYYNLQTGRA</sequence>
<proteinExistence type="predicted"/>
<accession>A0A835PDS2</accession>
<evidence type="ECO:0000313" key="2">
    <source>
        <dbReference type="EMBL" id="KAG0450555.1"/>
    </source>
</evidence>
<dbReference type="Proteomes" id="UP000639772">
    <property type="component" value="Unassembled WGS sequence"/>
</dbReference>
<feature type="transmembrane region" description="Helical" evidence="1">
    <location>
        <begin position="116"/>
        <end position="134"/>
    </location>
</feature>
<protein>
    <submittedName>
        <fullName evidence="2">Uncharacterized protein</fullName>
    </submittedName>
</protein>
<keyword evidence="1" id="KW-0812">Transmembrane</keyword>
<organism evidence="2 3">
    <name type="scientific">Vanilla planifolia</name>
    <name type="common">Vanilla</name>
    <dbReference type="NCBI Taxonomy" id="51239"/>
    <lineage>
        <taxon>Eukaryota</taxon>
        <taxon>Viridiplantae</taxon>
        <taxon>Streptophyta</taxon>
        <taxon>Embryophyta</taxon>
        <taxon>Tracheophyta</taxon>
        <taxon>Spermatophyta</taxon>
        <taxon>Magnoliopsida</taxon>
        <taxon>Liliopsida</taxon>
        <taxon>Asparagales</taxon>
        <taxon>Orchidaceae</taxon>
        <taxon>Vanilloideae</taxon>
        <taxon>Vanilleae</taxon>
        <taxon>Vanilla</taxon>
    </lineage>
</organism>
<keyword evidence="1" id="KW-1133">Transmembrane helix</keyword>